<evidence type="ECO:0000313" key="3">
    <source>
        <dbReference type="Proteomes" id="UP001601059"/>
    </source>
</evidence>
<reference evidence="2 3" key="1">
    <citation type="submission" date="2024-08" db="EMBL/GenBank/DDBJ databases">
        <title>Two novel Cytobacillus novel species.</title>
        <authorList>
            <person name="Liu G."/>
        </authorList>
    </citation>
    <scope>NUCLEOTIDE SEQUENCE [LARGE SCALE GENOMIC DNA]</scope>
    <source>
        <strain evidence="2 3">FJAT-54145</strain>
    </source>
</reference>
<proteinExistence type="predicted"/>
<feature type="transmembrane region" description="Helical" evidence="1">
    <location>
        <begin position="101"/>
        <end position="119"/>
    </location>
</feature>
<accession>A0ABW6K6M2</accession>
<protein>
    <submittedName>
        <fullName evidence="2">CBO0543 family protein</fullName>
    </submittedName>
</protein>
<gene>
    <name evidence="2" type="ORF">ACFYKX_04335</name>
</gene>
<comment type="caution">
    <text evidence="2">The sequence shown here is derived from an EMBL/GenBank/DDBJ whole genome shotgun (WGS) entry which is preliminary data.</text>
</comment>
<dbReference type="Proteomes" id="UP001601059">
    <property type="component" value="Unassembled WGS sequence"/>
</dbReference>
<feature type="transmembrane region" description="Helical" evidence="1">
    <location>
        <begin position="131"/>
        <end position="150"/>
    </location>
</feature>
<dbReference type="RefSeq" id="WP_389358386.1">
    <property type="nucleotide sequence ID" value="NZ_JBIACK010000001.1"/>
</dbReference>
<name>A0ABW6K6M2_9BACI</name>
<dbReference type="EMBL" id="JBIACK010000001">
    <property type="protein sequence ID" value="MFE8699846.1"/>
    <property type="molecule type" value="Genomic_DNA"/>
</dbReference>
<feature type="transmembrane region" description="Helical" evidence="1">
    <location>
        <begin position="73"/>
        <end position="89"/>
    </location>
</feature>
<keyword evidence="1" id="KW-1133">Transmembrane helix</keyword>
<dbReference type="InterPro" id="IPR048147">
    <property type="entry name" value="CBO0543-like"/>
</dbReference>
<evidence type="ECO:0000313" key="2">
    <source>
        <dbReference type="EMBL" id="MFE8699846.1"/>
    </source>
</evidence>
<keyword evidence="1" id="KW-0472">Membrane</keyword>
<organism evidence="2 3">
    <name type="scientific">Cytobacillus spartinae</name>
    <dbReference type="NCBI Taxonomy" id="3299023"/>
    <lineage>
        <taxon>Bacteria</taxon>
        <taxon>Bacillati</taxon>
        <taxon>Bacillota</taxon>
        <taxon>Bacilli</taxon>
        <taxon>Bacillales</taxon>
        <taxon>Bacillaceae</taxon>
        <taxon>Cytobacillus</taxon>
    </lineage>
</organism>
<keyword evidence="3" id="KW-1185">Reference proteome</keyword>
<keyword evidence="1" id="KW-0812">Transmembrane</keyword>
<feature type="transmembrane region" description="Helical" evidence="1">
    <location>
        <begin position="33"/>
        <end position="52"/>
    </location>
</feature>
<sequence length="175" mass="21317">MRNQLEKNIEIAAWIIASILLVKFIPRNKIREAHVSFLFKQVVTWLFGLVVVEKKLITYPFRTFFKRSNKASFTFEYFVYPALCSLFNVHYPEKRNNIIKIMYYLFHTSVITFFEIIAVKYTKLIKYNNWAWYWSFITIWSTYYLSRIYYRWFFLGQSNNKKVFYNLFKSSDGNG</sequence>
<dbReference type="NCBIfam" id="NF041644">
    <property type="entry name" value="CBO0543_fam"/>
    <property type="match status" value="1"/>
</dbReference>
<evidence type="ECO:0000256" key="1">
    <source>
        <dbReference type="SAM" id="Phobius"/>
    </source>
</evidence>